<reference evidence="3 4" key="1">
    <citation type="journal article" date="2020" name="IScience">
        <title>Genome Sequencing of the Endangered Kingdonia uniflora (Circaeasteraceae, Ranunculales) Reveals Potential Mechanisms of Evolutionary Specialization.</title>
        <authorList>
            <person name="Sun Y."/>
            <person name="Deng T."/>
            <person name="Zhang A."/>
            <person name="Moore M.J."/>
            <person name="Landis J.B."/>
            <person name="Lin N."/>
            <person name="Zhang H."/>
            <person name="Zhang X."/>
            <person name="Huang J."/>
            <person name="Zhang X."/>
            <person name="Sun H."/>
            <person name="Wang H."/>
        </authorList>
    </citation>
    <scope>NUCLEOTIDE SEQUENCE [LARGE SCALE GENOMIC DNA]</scope>
    <source>
        <strain evidence="3">TB1705</strain>
        <tissue evidence="3">Leaf</tissue>
    </source>
</reference>
<keyword evidence="4" id="KW-1185">Reference proteome</keyword>
<accession>A0A7J7MTD1</accession>
<dbReference type="EMBL" id="JACGCM010001237">
    <property type="protein sequence ID" value="KAF6158062.1"/>
    <property type="molecule type" value="Genomic_DNA"/>
</dbReference>
<feature type="signal peptide" evidence="2">
    <location>
        <begin position="1"/>
        <end position="24"/>
    </location>
</feature>
<dbReference type="PANTHER" id="PTHR33184:SF72">
    <property type="entry name" value="BETA-1,3-N-ACETYLGLUCOSAMINYLTRANSFERASE FAMILY PROTEIN"/>
    <property type="match status" value="1"/>
</dbReference>
<evidence type="ECO:0000313" key="3">
    <source>
        <dbReference type="EMBL" id="KAF6158062.1"/>
    </source>
</evidence>
<dbReference type="InterPro" id="IPR040361">
    <property type="entry name" value="TPD1"/>
</dbReference>
<evidence type="ECO:0000256" key="2">
    <source>
        <dbReference type="SAM" id="SignalP"/>
    </source>
</evidence>
<dbReference type="Proteomes" id="UP000541444">
    <property type="component" value="Unassembled WGS sequence"/>
</dbReference>
<protein>
    <submittedName>
        <fullName evidence="3">Uncharacterized protein</fullName>
    </submittedName>
</protein>
<keyword evidence="1 2" id="KW-0732">Signal</keyword>
<evidence type="ECO:0000256" key="1">
    <source>
        <dbReference type="ARBA" id="ARBA00022729"/>
    </source>
</evidence>
<organism evidence="3 4">
    <name type="scientific">Kingdonia uniflora</name>
    <dbReference type="NCBI Taxonomy" id="39325"/>
    <lineage>
        <taxon>Eukaryota</taxon>
        <taxon>Viridiplantae</taxon>
        <taxon>Streptophyta</taxon>
        <taxon>Embryophyta</taxon>
        <taxon>Tracheophyta</taxon>
        <taxon>Spermatophyta</taxon>
        <taxon>Magnoliopsida</taxon>
        <taxon>Ranunculales</taxon>
        <taxon>Circaeasteraceae</taxon>
        <taxon>Kingdonia</taxon>
    </lineage>
</organism>
<sequence>MEVTLKYFYAFLVVSLLATGLCDAQCSVSDIKVSQNTTGEIVKAQPEYEVTMSNNCICTQLNIEFNCTGFQSVETPNATFIKDGDTCVLNDGVYGFESLKFKYAWATPFDLTPTSSQIACSLRRED</sequence>
<dbReference type="GO" id="GO:0001709">
    <property type="term" value="P:cell fate determination"/>
    <property type="evidence" value="ECO:0007669"/>
    <property type="project" value="TreeGrafter"/>
</dbReference>
<gene>
    <name evidence="3" type="ORF">GIB67_014856</name>
</gene>
<comment type="caution">
    <text evidence="3">The sequence shown here is derived from an EMBL/GenBank/DDBJ whole genome shotgun (WGS) entry which is preliminary data.</text>
</comment>
<evidence type="ECO:0000313" key="4">
    <source>
        <dbReference type="Proteomes" id="UP000541444"/>
    </source>
</evidence>
<feature type="chain" id="PRO_5029648380" evidence="2">
    <location>
        <begin position="25"/>
        <end position="126"/>
    </location>
</feature>
<proteinExistence type="predicted"/>
<dbReference type="PANTHER" id="PTHR33184">
    <property type="entry name" value="PROTEIN TAPETUM DETERMINANT 1-LIKE-RELATED"/>
    <property type="match status" value="1"/>
</dbReference>
<dbReference type="Pfam" id="PF24068">
    <property type="entry name" value="TPD1_C"/>
    <property type="match status" value="1"/>
</dbReference>
<dbReference type="OrthoDB" id="603213at2759"/>
<name>A0A7J7MTD1_9MAGN</name>
<dbReference type="AlphaFoldDB" id="A0A7J7MTD1"/>